<dbReference type="PATRIC" id="fig|80852.17.peg.3020"/>
<proteinExistence type="predicted"/>
<sequence length="129" mass="14981">MKSRFVIEGKEMTERELGGYLLAKSYCVASYPFGPEAHVFKVLDKMFALIGYRNEKLAITLKAKPENVTFLSEEFQCIERGYHMNKKHWVTVTIDGEVPIGMVKEWIDHSYELVVSKLTKAERMKIKPY</sequence>
<dbReference type="InterPro" id="IPR038056">
    <property type="entry name" value="YjbR-like_sf"/>
</dbReference>
<protein>
    <recommendedName>
        <fullName evidence="3">MmcQ/YjbR family DNA-binding protein</fullName>
    </recommendedName>
</protein>
<dbReference type="KEGG" id="awd:AWOD_II_0266"/>
<gene>
    <name evidence="1" type="ORF">AWOD_II_0266</name>
</gene>
<accession>A0A090I5R3</accession>
<evidence type="ECO:0000313" key="1">
    <source>
        <dbReference type="EMBL" id="CED56915.1"/>
    </source>
</evidence>
<dbReference type="PANTHER" id="PTHR35145">
    <property type="entry name" value="CYTOPLASMIC PROTEIN-RELATED"/>
    <property type="match status" value="1"/>
</dbReference>
<dbReference type="Pfam" id="PF04237">
    <property type="entry name" value="YjbR"/>
    <property type="match status" value="1"/>
</dbReference>
<dbReference type="InterPro" id="IPR058532">
    <property type="entry name" value="YjbR/MT2646/Rv2570-like"/>
</dbReference>
<keyword evidence="2" id="KW-1185">Reference proteome</keyword>
<dbReference type="Proteomes" id="UP000032427">
    <property type="component" value="Chromosome 2"/>
</dbReference>
<dbReference type="AlphaFoldDB" id="A0A090I5R3"/>
<organism evidence="1 2">
    <name type="scientific">Aliivibrio wodanis</name>
    <dbReference type="NCBI Taxonomy" id="80852"/>
    <lineage>
        <taxon>Bacteria</taxon>
        <taxon>Pseudomonadati</taxon>
        <taxon>Pseudomonadota</taxon>
        <taxon>Gammaproteobacteria</taxon>
        <taxon>Vibrionales</taxon>
        <taxon>Vibrionaceae</taxon>
        <taxon>Aliivibrio</taxon>
    </lineage>
</organism>
<reference evidence="2" key="1">
    <citation type="submission" date="2014-09" db="EMBL/GenBank/DDBJ databases">
        <authorList>
            <person name="Hjerde E."/>
        </authorList>
    </citation>
    <scope>NUCLEOTIDE SEQUENCE [LARGE SCALE GENOMIC DNA]</scope>
    <source>
        <strain evidence="2">06/09/139</strain>
    </source>
</reference>
<dbReference type="STRING" id="80852.AWOD_II_0266"/>
<dbReference type="HOGENOM" id="CLU_105851_1_1_6"/>
<dbReference type="Gene3D" id="3.90.1150.30">
    <property type="match status" value="1"/>
</dbReference>
<name>A0A090I5R3_9GAMM</name>
<dbReference type="PANTHER" id="PTHR35145:SF1">
    <property type="entry name" value="CYTOPLASMIC PROTEIN"/>
    <property type="match status" value="1"/>
</dbReference>
<evidence type="ECO:0000313" key="2">
    <source>
        <dbReference type="Proteomes" id="UP000032427"/>
    </source>
</evidence>
<dbReference type="EMBL" id="LN554847">
    <property type="protein sequence ID" value="CED56915.1"/>
    <property type="molecule type" value="Genomic_DNA"/>
</dbReference>
<dbReference type="SUPFAM" id="SSF142906">
    <property type="entry name" value="YjbR-like"/>
    <property type="match status" value="1"/>
</dbReference>
<evidence type="ECO:0008006" key="3">
    <source>
        <dbReference type="Google" id="ProtNLM"/>
    </source>
</evidence>
<dbReference type="InterPro" id="IPR007351">
    <property type="entry name" value="YjbR"/>
</dbReference>